<dbReference type="Pfam" id="PF13202">
    <property type="entry name" value="EF-hand_5"/>
    <property type="match status" value="1"/>
</dbReference>
<gene>
    <name evidence="3" type="ORF">GCM10011363_12700</name>
</gene>
<keyword evidence="1" id="KW-0732">Signal</keyword>
<organism evidence="3 4">
    <name type="scientific">Marivita lacus</name>
    <dbReference type="NCBI Taxonomy" id="1323742"/>
    <lineage>
        <taxon>Bacteria</taxon>
        <taxon>Pseudomonadati</taxon>
        <taxon>Pseudomonadota</taxon>
        <taxon>Alphaproteobacteria</taxon>
        <taxon>Rhodobacterales</taxon>
        <taxon>Roseobacteraceae</taxon>
        <taxon>Marivita</taxon>
    </lineage>
</organism>
<protein>
    <recommendedName>
        <fullName evidence="2">EF-hand domain-containing protein</fullName>
    </recommendedName>
</protein>
<reference evidence="4" key="1">
    <citation type="journal article" date="2019" name="Int. J. Syst. Evol. Microbiol.">
        <title>The Global Catalogue of Microorganisms (GCM) 10K type strain sequencing project: providing services to taxonomists for standard genome sequencing and annotation.</title>
        <authorList>
            <consortium name="The Broad Institute Genomics Platform"/>
            <consortium name="The Broad Institute Genome Sequencing Center for Infectious Disease"/>
            <person name="Wu L."/>
            <person name="Ma J."/>
        </authorList>
    </citation>
    <scope>NUCLEOTIDE SEQUENCE [LARGE SCALE GENOMIC DNA]</scope>
    <source>
        <strain evidence="4">CGMCC 1.12478</strain>
    </source>
</reference>
<dbReference type="Gene3D" id="1.10.238.10">
    <property type="entry name" value="EF-hand"/>
    <property type="match status" value="1"/>
</dbReference>
<dbReference type="EMBL" id="BMFC01000002">
    <property type="protein sequence ID" value="GGB97504.1"/>
    <property type="molecule type" value="Genomic_DNA"/>
</dbReference>
<dbReference type="InterPro" id="IPR002048">
    <property type="entry name" value="EF_hand_dom"/>
</dbReference>
<feature type="domain" description="EF-hand" evidence="2">
    <location>
        <begin position="48"/>
        <end position="67"/>
    </location>
</feature>
<accession>A0ABQ1KJ28</accession>
<evidence type="ECO:0000256" key="1">
    <source>
        <dbReference type="SAM" id="SignalP"/>
    </source>
</evidence>
<name>A0ABQ1KJ28_9RHOB</name>
<evidence type="ECO:0000259" key="2">
    <source>
        <dbReference type="Pfam" id="PF13202"/>
    </source>
</evidence>
<feature type="signal peptide" evidence="1">
    <location>
        <begin position="1"/>
        <end position="21"/>
    </location>
</feature>
<sequence length="79" mass="8169">MKNAFVTFGTIVALSAGLAHAQVAVEDTDGNGSYSMEELMVAYPDLTADVFAEVDADSDGSVSVEELTAAQDAQILVAN</sequence>
<evidence type="ECO:0000313" key="4">
    <source>
        <dbReference type="Proteomes" id="UP000645462"/>
    </source>
</evidence>
<dbReference type="SUPFAM" id="SSF47473">
    <property type="entry name" value="EF-hand"/>
    <property type="match status" value="1"/>
</dbReference>
<dbReference type="RefSeq" id="WP_188481129.1">
    <property type="nucleotide sequence ID" value="NZ_BMFC01000002.1"/>
</dbReference>
<dbReference type="InterPro" id="IPR018247">
    <property type="entry name" value="EF_Hand_1_Ca_BS"/>
</dbReference>
<dbReference type="PROSITE" id="PS00018">
    <property type="entry name" value="EF_HAND_1"/>
    <property type="match status" value="1"/>
</dbReference>
<comment type="caution">
    <text evidence="3">The sequence shown here is derived from an EMBL/GenBank/DDBJ whole genome shotgun (WGS) entry which is preliminary data.</text>
</comment>
<evidence type="ECO:0000313" key="3">
    <source>
        <dbReference type="EMBL" id="GGB97504.1"/>
    </source>
</evidence>
<dbReference type="InterPro" id="IPR011992">
    <property type="entry name" value="EF-hand-dom_pair"/>
</dbReference>
<proteinExistence type="predicted"/>
<feature type="chain" id="PRO_5046575252" description="EF-hand domain-containing protein" evidence="1">
    <location>
        <begin position="22"/>
        <end position="79"/>
    </location>
</feature>
<keyword evidence="4" id="KW-1185">Reference proteome</keyword>
<dbReference type="Proteomes" id="UP000645462">
    <property type="component" value="Unassembled WGS sequence"/>
</dbReference>